<evidence type="ECO:0000256" key="1">
    <source>
        <dbReference type="ARBA" id="ARBA00004141"/>
    </source>
</evidence>
<evidence type="ECO:0000256" key="2">
    <source>
        <dbReference type="ARBA" id="ARBA00005241"/>
    </source>
</evidence>
<evidence type="ECO:0000256" key="3">
    <source>
        <dbReference type="ARBA" id="ARBA00022692"/>
    </source>
</evidence>
<comment type="caution">
    <text evidence="8">The sequence shown here is derived from an EMBL/GenBank/DDBJ whole genome shotgun (WGS) entry which is preliminary data.</text>
</comment>
<evidence type="ECO:0000256" key="4">
    <source>
        <dbReference type="ARBA" id="ARBA00022989"/>
    </source>
</evidence>
<feature type="transmembrane region" description="Helical" evidence="6">
    <location>
        <begin position="97"/>
        <end position="116"/>
    </location>
</feature>
<dbReference type="Pfam" id="PF12832">
    <property type="entry name" value="MFS_1_like"/>
    <property type="match status" value="1"/>
</dbReference>
<feature type="non-terminal residue" evidence="8">
    <location>
        <position position="157"/>
    </location>
</feature>
<name>A0AAV2SK03_MEGNR</name>
<evidence type="ECO:0000256" key="6">
    <source>
        <dbReference type="SAM" id="Phobius"/>
    </source>
</evidence>
<feature type="transmembrane region" description="Helical" evidence="6">
    <location>
        <begin position="67"/>
        <end position="85"/>
    </location>
</feature>
<keyword evidence="9" id="KW-1185">Reference proteome</keyword>
<protein>
    <recommendedName>
        <fullName evidence="7">Major facilitator superfamily associated domain-containing protein</fullName>
    </recommendedName>
</protein>
<evidence type="ECO:0000259" key="7">
    <source>
        <dbReference type="Pfam" id="PF12832"/>
    </source>
</evidence>
<feature type="transmembrane region" description="Helical" evidence="6">
    <location>
        <begin position="37"/>
        <end position="55"/>
    </location>
</feature>
<feature type="domain" description="Major facilitator superfamily associated" evidence="7">
    <location>
        <begin position="33"/>
        <end position="112"/>
    </location>
</feature>
<dbReference type="InterPro" id="IPR036259">
    <property type="entry name" value="MFS_trans_sf"/>
</dbReference>
<comment type="subcellular location">
    <subcellularLocation>
        <location evidence="1">Membrane</location>
        <topology evidence="1">Multi-pass membrane protein</topology>
    </subcellularLocation>
</comment>
<dbReference type="SUPFAM" id="SSF103473">
    <property type="entry name" value="MFS general substrate transporter"/>
    <property type="match status" value="1"/>
</dbReference>
<keyword evidence="4 6" id="KW-1133">Transmembrane helix</keyword>
<dbReference type="InterPro" id="IPR051717">
    <property type="entry name" value="MFS_MFSD6"/>
</dbReference>
<dbReference type="GO" id="GO:0016020">
    <property type="term" value="C:membrane"/>
    <property type="evidence" value="ECO:0007669"/>
    <property type="project" value="UniProtKB-SubCell"/>
</dbReference>
<dbReference type="PANTHER" id="PTHR16172:SF41">
    <property type="entry name" value="MAJOR FACILITATOR SUPERFAMILY DOMAIN-CONTAINING PROTEIN 6-LIKE"/>
    <property type="match status" value="1"/>
</dbReference>
<keyword evidence="5 6" id="KW-0472">Membrane</keyword>
<organism evidence="8 9">
    <name type="scientific">Meganyctiphanes norvegica</name>
    <name type="common">Northern krill</name>
    <name type="synonym">Thysanopoda norvegica</name>
    <dbReference type="NCBI Taxonomy" id="48144"/>
    <lineage>
        <taxon>Eukaryota</taxon>
        <taxon>Metazoa</taxon>
        <taxon>Ecdysozoa</taxon>
        <taxon>Arthropoda</taxon>
        <taxon>Crustacea</taxon>
        <taxon>Multicrustacea</taxon>
        <taxon>Malacostraca</taxon>
        <taxon>Eumalacostraca</taxon>
        <taxon>Eucarida</taxon>
        <taxon>Euphausiacea</taxon>
        <taxon>Euphausiidae</taxon>
        <taxon>Meganyctiphanes</taxon>
    </lineage>
</organism>
<evidence type="ECO:0000256" key="5">
    <source>
        <dbReference type="ARBA" id="ARBA00023136"/>
    </source>
</evidence>
<evidence type="ECO:0000313" key="9">
    <source>
        <dbReference type="Proteomes" id="UP001497623"/>
    </source>
</evidence>
<dbReference type="PANTHER" id="PTHR16172">
    <property type="entry name" value="MAJOR FACILITATOR SUPERFAMILY DOMAIN-CONTAINING PROTEIN 6-LIKE"/>
    <property type="match status" value="1"/>
</dbReference>
<keyword evidence="3 6" id="KW-0812">Transmembrane</keyword>
<dbReference type="AlphaFoldDB" id="A0AAV2SK03"/>
<dbReference type="InterPro" id="IPR024989">
    <property type="entry name" value="MFS_assoc_dom"/>
</dbReference>
<dbReference type="Proteomes" id="UP001497623">
    <property type="component" value="Unassembled WGS sequence"/>
</dbReference>
<evidence type="ECO:0000313" key="8">
    <source>
        <dbReference type="EMBL" id="CAL4199043.1"/>
    </source>
</evidence>
<gene>
    <name evidence="8" type="ORF">MNOR_LOCUS37426</name>
</gene>
<proteinExistence type="inferred from homology"/>
<sequence length="157" mass="17443">MKAKGDAESGKEDGIVQNKSSWKDHFTIQKELIPMKFVLFFVSGGMTAFMPYLTIHMRTVGITLQEIGLIYAFIPVPCFLGPLLSGMLADKLGNYKAVFLGNWILFPILSACHLLMDPVQTSSLTMSCNSVGTRLIWDSCNNCHSDYNNTIQSITLK</sequence>
<dbReference type="Gene3D" id="1.20.1250.20">
    <property type="entry name" value="MFS general substrate transporter like domains"/>
    <property type="match status" value="1"/>
</dbReference>
<comment type="similarity">
    <text evidence="2">Belongs to the major facilitator superfamily. MFSD6 family.</text>
</comment>
<dbReference type="EMBL" id="CAXKWB010075213">
    <property type="protein sequence ID" value="CAL4199043.1"/>
    <property type="molecule type" value="Genomic_DNA"/>
</dbReference>
<reference evidence="8 9" key="1">
    <citation type="submission" date="2024-05" db="EMBL/GenBank/DDBJ databases">
        <authorList>
            <person name="Wallberg A."/>
        </authorList>
    </citation>
    <scope>NUCLEOTIDE SEQUENCE [LARGE SCALE GENOMIC DNA]</scope>
</reference>
<accession>A0AAV2SK03</accession>